<gene>
    <name evidence="2" type="ORF">F0L74_10445</name>
</gene>
<feature type="domain" description="TfoX N-terminal" evidence="1">
    <location>
        <begin position="19"/>
        <end position="103"/>
    </location>
</feature>
<evidence type="ECO:0000313" key="2">
    <source>
        <dbReference type="EMBL" id="KAA2242936.1"/>
    </source>
</evidence>
<reference evidence="2 3" key="1">
    <citation type="submission" date="2019-09" db="EMBL/GenBank/DDBJ databases">
        <title>Chitinophaga ginsengihumi sp. nov., isolated from soil of ginseng rhizosphere.</title>
        <authorList>
            <person name="Lee J."/>
        </authorList>
    </citation>
    <scope>NUCLEOTIDE SEQUENCE [LARGE SCALE GENOMIC DNA]</scope>
    <source>
        <strain evidence="2 3">BN140078</strain>
    </source>
</reference>
<sequence length="113" mass="12732">MPVNEQLANRVRELIAAAGQPVEEKKMFSGLTFMVHDKICVGVKKDSIMVRLDPAVFEDALEKEGCMPMVHNGKVMTGYVFIDESVLTTKKQLQYWVQLALDFNPSARSSKKK</sequence>
<name>A0A5B2VXP7_9BACT</name>
<dbReference type="Gene3D" id="3.30.1460.30">
    <property type="entry name" value="YgaC/TfoX-N like chaperone"/>
    <property type="match status" value="1"/>
</dbReference>
<dbReference type="Proteomes" id="UP000324611">
    <property type="component" value="Unassembled WGS sequence"/>
</dbReference>
<keyword evidence="3" id="KW-1185">Reference proteome</keyword>
<dbReference type="RefSeq" id="WP_149837811.1">
    <property type="nucleotide sequence ID" value="NZ_VUOC01000002.1"/>
</dbReference>
<reference evidence="2 3" key="2">
    <citation type="submission" date="2019-09" db="EMBL/GenBank/DDBJ databases">
        <authorList>
            <person name="Jin C."/>
        </authorList>
    </citation>
    <scope>NUCLEOTIDE SEQUENCE [LARGE SCALE GENOMIC DNA]</scope>
    <source>
        <strain evidence="2 3">BN140078</strain>
    </source>
</reference>
<proteinExistence type="predicted"/>
<evidence type="ECO:0000313" key="3">
    <source>
        <dbReference type="Proteomes" id="UP000324611"/>
    </source>
</evidence>
<dbReference type="SUPFAM" id="SSF159894">
    <property type="entry name" value="YgaC/TfoX-N like"/>
    <property type="match status" value="1"/>
</dbReference>
<accession>A0A5B2VXP7</accession>
<dbReference type="EMBL" id="VUOC01000002">
    <property type="protein sequence ID" value="KAA2242936.1"/>
    <property type="molecule type" value="Genomic_DNA"/>
</dbReference>
<dbReference type="Pfam" id="PF04993">
    <property type="entry name" value="TfoX_N"/>
    <property type="match status" value="1"/>
</dbReference>
<dbReference type="InterPro" id="IPR007076">
    <property type="entry name" value="TfoX_N"/>
</dbReference>
<protein>
    <submittedName>
        <fullName evidence="2">TfoX/Sxy family protein</fullName>
    </submittedName>
</protein>
<comment type="caution">
    <text evidence="2">The sequence shown here is derived from an EMBL/GenBank/DDBJ whole genome shotgun (WGS) entry which is preliminary data.</text>
</comment>
<evidence type="ECO:0000259" key="1">
    <source>
        <dbReference type="Pfam" id="PF04993"/>
    </source>
</evidence>
<dbReference type="AlphaFoldDB" id="A0A5B2VXP7"/>
<organism evidence="2 3">
    <name type="scientific">Chitinophaga agrisoli</name>
    <dbReference type="NCBI Taxonomy" id="2607653"/>
    <lineage>
        <taxon>Bacteria</taxon>
        <taxon>Pseudomonadati</taxon>
        <taxon>Bacteroidota</taxon>
        <taxon>Chitinophagia</taxon>
        <taxon>Chitinophagales</taxon>
        <taxon>Chitinophagaceae</taxon>
        <taxon>Chitinophaga</taxon>
    </lineage>
</organism>